<evidence type="ECO:0000313" key="1">
    <source>
        <dbReference type="EMBL" id="MBK0404444.1"/>
    </source>
</evidence>
<keyword evidence="2" id="KW-1185">Reference proteome</keyword>
<dbReference type="PANTHER" id="PTHR21174">
    <property type="match status" value="1"/>
</dbReference>
<dbReference type="PANTHER" id="PTHR21174:SF0">
    <property type="entry name" value="HD PHOSPHOHYDROLASE FAMILY PROTEIN-RELATED"/>
    <property type="match status" value="1"/>
</dbReference>
<dbReference type="RefSeq" id="WP_200507285.1">
    <property type="nucleotide sequence ID" value="NZ_JAEHFX010000009.1"/>
</dbReference>
<accession>A0ABS1C516</accession>
<evidence type="ECO:0008006" key="3">
    <source>
        <dbReference type="Google" id="ProtNLM"/>
    </source>
</evidence>
<dbReference type="InterPro" id="IPR009218">
    <property type="entry name" value="HD_phosphohydro"/>
</dbReference>
<dbReference type="EMBL" id="JAEHFX010000009">
    <property type="protein sequence ID" value="MBK0404444.1"/>
    <property type="molecule type" value="Genomic_DNA"/>
</dbReference>
<dbReference type="SUPFAM" id="SSF109604">
    <property type="entry name" value="HD-domain/PDEase-like"/>
    <property type="match status" value="1"/>
</dbReference>
<comment type="caution">
    <text evidence="1">The sequence shown here is derived from an EMBL/GenBank/DDBJ whole genome shotgun (WGS) entry which is preliminary data.</text>
</comment>
<dbReference type="PIRSF" id="PIRSF035170">
    <property type="entry name" value="HD_phosphohydro"/>
    <property type="match status" value="1"/>
</dbReference>
<sequence length="210" mass="25333">MKNPELNPKQEWKELAGRFTKNLNLVRRLWHDLEVYYSSPDRHYHNLDHIQELLQLAAENRDKFSLYDEIRFAIFYHDAIYDPNSTNNEEKSAHLAVLSLEDLDLNRQQLHFITEAILATKKHEQHSDSDINLLMDLDLHILASDWEKYDQYRQQIRKEYSLFPDLLYKPGRKKILQQLLDQPRIYKTDSFYQLYEEAARKNLQRELSDL</sequence>
<dbReference type="Proteomes" id="UP000644147">
    <property type="component" value="Unassembled WGS sequence"/>
</dbReference>
<name>A0ABS1C516_9BACT</name>
<organism evidence="1 2">
    <name type="scientific">Adhaeribacter terrigena</name>
    <dbReference type="NCBI Taxonomy" id="2793070"/>
    <lineage>
        <taxon>Bacteria</taxon>
        <taxon>Pseudomonadati</taxon>
        <taxon>Bacteroidota</taxon>
        <taxon>Cytophagia</taxon>
        <taxon>Cytophagales</taxon>
        <taxon>Hymenobacteraceae</taxon>
        <taxon>Adhaeribacter</taxon>
    </lineage>
</organism>
<proteinExistence type="predicted"/>
<protein>
    <recommendedName>
        <fullName evidence="3">Metal-dependent HD superfamily phosphohydrolase</fullName>
    </recommendedName>
</protein>
<reference evidence="1 2" key="1">
    <citation type="submission" date="2020-12" db="EMBL/GenBank/DDBJ databases">
        <title>Bacterial novel species Adhaeribacter sp. BT258 isolated from soil.</title>
        <authorList>
            <person name="Jung H.-Y."/>
        </authorList>
    </citation>
    <scope>NUCLEOTIDE SEQUENCE [LARGE SCALE GENOMIC DNA]</scope>
    <source>
        <strain evidence="1 2">BT258</strain>
    </source>
</reference>
<evidence type="ECO:0000313" key="2">
    <source>
        <dbReference type="Proteomes" id="UP000644147"/>
    </source>
</evidence>
<gene>
    <name evidence="1" type="ORF">I5M27_15705</name>
</gene>